<feature type="transmembrane region" description="Helical" evidence="1">
    <location>
        <begin position="148"/>
        <end position="168"/>
    </location>
</feature>
<dbReference type="InterPro" id="IPR019428">
    <property type="entry name" value="7TM_GPCR_serpentine_rcpt_Str"/>
</dbReference>
<feature type="transmembrane region" description="Helical" evidence="1">
    <location>
        <begin position="44"/>
        <end position="62"/>
    </location>
</feature>
<evidence type="ECO:0000256" key="1">
    <source>
        <dbReference type="SAM" id="Phobius"/>
    </source>
</evidence>
<dbReference type="PANTHER" id="PTHR46000:SF10">
    <property type="entry name" value="SEVEN TM RECEPTOR"/>
    <property type="match status" value="1"/>
</dbReference>
<reference evidence="2" key="1">
    <citation type="submission" date="2007-07" db="EMBL/GenBank/DDBJ databases">
        <title>PCAP assembly of the Caenorhabditis remanei genome.</title>
        <authorList>
            <consortium name="The Caenorhabditis remanei Sequencing Consortium"/>
            <person name="Wilson R.K."/>
        </authorList>
    </citation>
    <scope>NUCLEOTIDE SEQUENCE [LARGE SCALE GENOMIC DNA]</scope>
    <source>
        <strain evidence="2">PB4641</strain>
    </source>
</reference>
<dbReference type="OrthoDB" id="10555694at2759"/>
<evidence type="ECO:0000313" key="2">
    <source>
        <dbReference type="EMBL" id="EFO95960.1"/>
    </source>
</evidence>
<proteinExistence type="predicted"/>
<organism evidence="3">
    <name type="scientific">Caenorhabditis remanei</name>
    <name type="common">Caenorhabditis vulgaris</name>
    <dbReference type="NCBI Taxonomy" id="31234"/>
    <lineage>
        <taxon>Eukaryota</taxon>
        <taxon>Metazoa</taxon>
        <taxon>Ecdysozoa</taxon>
        <taxon>Nematoda</taxon>
        <taxon>Chromadorea</taxon>
        <taxon>Rhabditida</taxon>
        <taxon>Rhabditina</taxon>
        <taxon>Rhabditomorpha</taxon>
        <taxon>Rhabditoidea</taxon>
        <taxon>Rhabditidae</taxon>
        <taxon>Peloderinae</taxon>
        <taxon>Caenorhabditis</taxon>
    </lineage>
</organism>
<dbReference type="EMBL" id="DS268632">
    <property type="protein sequence ID" value="EFO95960.1"/>
    <property type="molecule type" value="Genomic_DNA"/>
</dbReference>
<feature type="transmembrane region" description="Helical" evidence="1">
    <location>
        <begin position="82"/>
        <end position="99"/>
    </location>
</feature>
<protein>
    <submittedName>
        <fullName evidence="2">Uncharacterized protein</fullName>
    </submittedName>
</protein>
<dbReference type="AlphaFoldDB" id="E3NF75"/>
<dbReference type="Proteomes" id="UP000008281">
    <property type="component" value="Unassembled WGS sequence"/>
</dbReference>
<keyword evidence="1" id="KW-0472">Membrane</keyword>
<feature type="transmembrane region" description="Helical" evidence="1">
    <location>
        <begin position="12"/>
        <end position="32"/>
    </location>
</feature>
<accession>E3NF75</accession>
<dbReference type="Pfam" id="PF10326">
    <property type="entry name" value="7TM_GPCR_Str"/>
    <property type="match status" value="2"/>
</dbReference>
<sequence>MSTLLNIFHKLSGVVLTLTFVINYTLIYLTIFHAPNLFGTYRNFIVTFAVFGVVFSSLEFLIKPVSRQKNVLHISQSEFQILYLNSYSVVIFSTGFSILESYSLSTLMLSLFTGFHCSMLSLISIQFLYRYWSISSSVLIFESRRFAYWILGVIFGGFLWAVFTYNTISCDSSDKILLKYELEKSHDIDIGQCIKLILSPLLILYLPTFLLSYLPFTNFSTNGTIMPVLTVYPFIDSILVLNVISEYKIAMRNVLNRMFWCLGKEKQYETTPVTMNTLFSAI</sequence>
<feature type="transmembrane region" description="Helical" evidence="1">
    <location>
        <begin position="225"/>
        <end position="244"/>
    </location>
</feature>
<keyword evidence="1" id="KW-1133">Transmembrane helix</keyword>
<dbReference type="HOGENOM" id="CLU_036335_4_1_1"/>
<evidence type="ECO:0000313" key="3">
    <source>
        <dbReference type="Proteomes" id="UP000008281"/>
    </source>
</evidence>
<keyword evidence="3" id="KW-1185">Reference proteome</keyword>
<gene>
    <name evidence="2" type="ORF">CRE_16441</name>
</gene>
<keyword evidence="1" id="KW-0812">Transmembrane</keyword>
<feature type="transmembrane region" description="Helical" evidence="1">
    <location>
        <begin position="106"/>
        <end position="128"/>
    </location>
</feature>
<dbReference type="PANTHER" id="PTHR46000">
    <property type="entry name" value="SEVEN TM RECEPTOR-RELATED"/>
    <property type="match status" value="1"/>
</dbReference>
<name>E3NF75_CAERE</name>
<dbReference type="InParanoid" id="E3NF75"/>